<gene>
    <name evidence="1" type="ORF">EG028_17220</name>
</gene>
<accession>A0A3N4M8Y5</accession>
<sequence>MKHSSFLTYTLLVLLAVSACRKVDDDLKAQYAQPSISTTGITLPDGTNIPYPKDVKPGDTVTISGRLNLSKGGVIRLGKEDAVTVYRDSMPYTYFATGDQYTLEIAKFVVTPGMGAGPQPLVVTCGPYRHQGPDVNIVVPGAGGSQPDTTLIVTEIFNGTTDMPNFLQRYRTYTKSGFYFKTALHVTPDGTVYLCSAWDVYRLVNGRMELLLQKEDGIIINGEAVTIKEISGAAPSPDNTLLYLSFSSTVTAPDNYNRVNYLVKKDLASGAVTLLNKTESEMDIEWDYPTGNIRPVLQSYGGPVAQVPVFADYLKVDAKGRLLFHNFISYAYDKDYFCRLGDQGKITPLFEQKESQVNLFKTEYMFGFTEDGSAAFVAHEHNNVWPRSTGITVLDLESLEPTDYVDANVNFTFASFDTLKERRMEKESGLFTSFSVVEPGDYLPISRKEMLFINSYSIASINPELAYLYAYAGIERGCYSSGTSDGALLPVQNQLTGPAKYVNYGFIQGGGNVRFLGKDASGKIYLMRGGERQLFPRAYIPPRIFTLSKP</sequence>
<reference evidence="2" key="1">
    <citation type="submission" date="2018-11" db="EMBL/GenBank/DDBJ databases">
        <title>Chitinophaga lutea sp.nov., isolate from arsenic contaminated soil.</title>
        <authorList>
            <person name="Zong Y."/>
        </authorList>
    </citation>
    <scope>NUCLEOTIDE SEQUENCE [LARGE SCALE GENOMIC DNA]</scope>
    <source>
        <strain evidence="2">YLT18</strain>
    </source>
</reference>
<dbReference type="RefSeq" id="WP_120517844.1">
    <property type="nucleotide sequence ID" value="NZ_QXZY01000010.1"/>
</dbReference>
<evidence type="ECO:0000313" key="2">
    <source>
        <dbReference type="Proteomes" id="UP000279089"/>
    </source>
</evidence>
<comment type="caution">
    <text evidence="1">The sequence shown here is derived from an EMBL/GenBank/DDBJ whole genome shotgun (WGS) entry which is preliminary data.</text>
</comment>
<organism evidence="1 2">
    <name type="scientific">Chitinophaga barathri</name>
    <dbReference type="NCBI Taxonomy" id="1647451"/>
    <lineage>
        <taxon>Bacteria</taxon>
        <taxon>Pseudomonadati</taxon>
        <taxon>Bacteroidota</taxon>
        <taxon>Chitinophagia</taxon>
        <taxon>Chitinophagales</taxon>
        <taxon>Chitinophagaceae</taxon>
        <taxon>Chitinophaga</taxon>
    </lineage>
</organism>
<evidence type="ECO:0000313" key="1">
    <source>
        <dbReference type="EMBL" id="RPD39868.1"/>
    </source>
</evidence>
<keyword evidence="2" id="KW-1185">Reference proteome</keyword>
<dbReference type="AlphaFoldDB" id="A0A3N4M8Y5"/>
<dbReference type="PROSITE" id="PS51257">
    <property type="entry name" value="PROKAR_LIPOPROTEIN"/>
    <property type="match status" value="1"/>
</dbReference>
<dbReference type="OrthoDB" id="1496102at2"/>
<proteinExistence type="predicted"/>
<dbReference type="Proteomes" id="UP000279089">
    <property type="component" value="Unassembled WGS sequence"/>
</dbReference>
<dbReference type="EMBL" id="RMBX01000009">
    <property type="protein sequence ID" value="RPD39868.1"/>
    <property type="molecule type" value="Genomic_DNA"/>
</dbReference>
<protein>
    <submittedName>
        <fullName evidence="1">Uncharacterized protein</fullName>
    </submittedName>
</protein>
<name>A0A3N4M8Y5_9BACT</name>